<feature type="active site" description="Charge relay system" evidence="5">
    <location>
        <position position="462"/>
    </location>
</feature>
<dbReference type="EC" id="3.1.1.-" evidence="6"/>
<dbReference type="GO" id="GO:0052689">
    <property type="term" value="F:carboxylic ester hydrolase activity"/>
    <property type="evidence" value="ECO:0007669"/>
    <property type="project" value="UniProtKB-KW"/>
</dbReference>
<dbReference type="AlphaFoldDB" id="A0ABD0LJ56"/>
<evidence type="ECO:0000256" key="3">
    <source>
        <dbReference type="ARBA" id="ARBA00022801"/>
    </source>
</evidence>
<feature type="signal peptide" evidence="6">
    <location>
        <begin position="1"/>
        <end position="23"/>
    </location>
</feature>
<keyword evidence="9" id="KW-1185">Reference proteome</keyword>
<dbReference type="FunFam" id="3.40.50.1820:FF:000029">
    <property type="entry name" value="Acetylcholinesterase"/>
    <property type="match status" value="1"/>
</dbReference>
<feature type="active site" description="Acyl-ester intermediate" evidence="5">
    <location>
        <position position="223"/>
    </location>
</feature>
<dbReference type="InterPro" id="IPR050654">
    <property type="entry name" value="AChE-related_enzymes"/>
</dbReference>
<dbReference type="InterPro" id="IPR019826">
    <property type="entry name" value="Carboxylesterase_B_AS"/>
</dbReference>
<gene>
    <name evidence="8" type="ORF">BaRGS_00009808</name>
</gene>
<accession>A0ABD0LJ56</accession>
<feature type="active site" description="Charge relay system" evidence="5">
    <location>
        <position position="348"/>
    </location>
</feature>
<sequence length="638" mass="70294">MSLASIFHVSAFLLVVVVTFTLAQEQSTVVETTLGSVQGVRKTVNNRPVDVYYGIPFARPPVGDLRFKEPVPAEPWTGTRAAVEMPNSCFQSIDMEFNRFKGVEMWNPNTEMSEDCLYLNVWVPRGFGSTPPRTTMVWIYGGGFWAGTSTLTVYDATKLAATENVIVVSMNYRMGTLGFLYTNTTHAPGNMGLLDQVMALRWVHQNVDNFGGSPDSITIFGESAGAASVGFHLMSPLSMDYFSRAIMQSSSPLVDWGVTSNSKALRRSQDVAELVGCPAESASGMVECLRSKDAQNLTDTMWQVAEYWFDVPIAPVVDKHFLPDHPKNLMASGRIKNTEVIVGANKDEGLFFLLYAFKNEFPLDNSGQMSNSQFRDLVHSINFNADEKIDQAIIYKYFQSEVPQTRDSLRDIADDISGDAQFKCPVVDFATEYARSGHDVYLYSFEHRLSNNAWPEWTGVMHGYEVEAVFLLPEDTNYTQQDLDVASRMAAYWTRFAQSGDPNGQSDVWPKLTAETLDYLTITGDGDTVRQGLRHDTCGFRRTILPLLQQQGTICCSGTSIAFGSPASNTCNPSVTGAGRGVTGGIAVTFTGTVTVVSQTYSEIACQSIPTGGQQFLAPSRYTLAGVIMAFTYLFVMT</sequence>
<dbReference type="InterPro" id="IPR000997">
    <property type="entry name" value="Cholinesterase"/>
</dbReference>
<evidence type="ECO:0000256" key="6">
    <source>
        <dbReference type="RuleBase" id="RU361235"/>
    </source>
</evidence>
<evidence type="ECO:0000313" key="8">
    <source>
        <dbReference type="EMBL" id="KAK7498999.1"/>
    </source>
</evidence>
<dbReference type="InterPro" id="IPR029058">
    <property type="entry name" value="AB_hydrolase_fold"/>
</dbReference>
<dbReference type="PRINTS" id="PR00878">
    <property type="entry name" value="CHOLNESTRASE"/>
</dbReference>
<name>A0ABD0LJ56_9CAEN</name>
<dbReference type="Proteomes" id="UP001519460">
    <property type="component" value="Unassembled WGS sequence"/>
</dbReference>
<dbReference type="EMBL" id="JACVVK020000047">
    <property type="protein sequence ID" value="KAK7498999.1"/>
    <property type="molecule type" value="Genomic_DNA"/>
</dbReference>
<keyword evidence="2" id="KW-0719">Serine esterase</keyword>
<dbReference type="PROSITE" id="PS00122">
    <property type="entry name" value="CARBOXYLESTERASE_B_1"/>
    <property type="match status" value="1"/>
</dbReference>
<keyword evidence="4" id="KW-1015">Disulfide bond</keyword>
<keyword evidence="3 6" id="KW-0378">Hydrolase</keyword>
<dbReference type="InterPro" id="IPR019819">
    <property type="entry name" value="Carboxylesterase_B_CS"/>
</dbReference>
<evidence type="ECO:0000256" key="1">
    <source>
        <dbReference type="ARBA" id="ARBA00005964"/>
    </source>
</evidence>
<proteinExistence type="inferred from homology"/>
<organism evidence="8 9">
    <name type="scientific">Batillaria attramentaria</name>
    <dbReference type="NCBI Taxonomy" id="370345"/>
    <lineage>
        <taxon>Eukaryota</taxon>
        <taxon>Metazoa</taxon>
        <taxon>Spiralia</taxon>
        <taxon>Lophotrochozoa</taxon>
        <taxon>Mollusca</taxon>
        <taxon>Gastropoda</taxon>
        <taxon>Caenogastropoda</taxon>
        <taxon>Sorbeoconcha</taxon>
        <taxon>Cerithioidea</taxon>
        <taxon>Batillariidae</taxon>
        <taxon>Batillaria</taxon>
    </lineage>
</organism>
<feature type="chain" id="PRO_5044527893" description="Carboxylic ester hydrolase" evidence="6">
    <location>
        <begin position="24"/>
        <end position="638"/>
    </location>
</feature>
<evidence type="ECO:0000256" key="2">
    <source>
        <dbReference type="ARBA" id="ARBA00022487"/>
    </source>
</evidence>
<evidence type="ECO:0000259" key="7">
    <source>
        <dbReference type="Pfam" id="PF00135"/>
    </source>
</evidence>
<evidence type="ECO:0000313" key="9">
    <source>
        <dbReference type="Proteomes" id="UP001519460"/>
    </source>
</evidence>
<evidence type="ECO:0000256" key="4">
    <source>
        <dbReference type="ARBA" id="ARBA00023157"/>
    </source>
</evidence>
<dbReference type="SUPFAM" id="SSF53474">
    <property type="entry name" value="alpha/beta-Hydrolases"/>
    <property type="match status" value="1"/>
</dbReference>
<comment type="caution">
    <text evidence="8">The sequence shown here is derived from an EMBL/GenBank/DDBJ whole genome shotgun (WGS) entry which is preliminary data.</text>
</comment>
<evidence type="ECO:0000256" key="5">
    <source>
        <dbReference type="PIRSR" id="PIRSR600997-1"/>
    </source>
</evidence>
<protein>
    <recommendedName>
        <fullName evidence="6">Carboxylic ester hydrolase</fullName>
        <ecNumber evidence="6">3.1.1.-</ecNumber>
    </recommendedName>
</protein>
<keyword evidence="6" id="KW-0732">Signal</keyword>
<feature type="domain" description="Carboxylesterase type B" evidence="7">
    <location>
        <begin position="27"/>
        <end position="540"/>
    </location>
</feature>
<dbReference type="PROSITE" id="PS00941">
    <property type="entry name" value="CARBOXYLESTERASE_B_2"/>
    <property type="match status" value="1"/>
</dbReference>
<dbReference type="Gene3D" id="3.40.50.1820">
    <property type="entry name" value="alpha/beta hydrolase"/>
    <property type="match status" value="1"/>
</dbReference>
<dbReference type="CDD" id="cd00312">
    <property type="entry name" value="Esterase_lipase"/>
    <property type="match status" value="1"/>
</dbReference>
<dbReference type="PANTHER" id="PTHR43918:SF12">
    <property type="entry name" value="ACETYLCHOLINESTERASE 1"/>
    <property type="match status" value="1"/>
</dbReference>
<dbReference type="Pfam" id="PF00135">
    <property type="entry name" value="COesterase"/>
    <property type="match status" value="1"/>
</dbReference>
<comment type="similarity">
    <text evidence="1 6">Belongs to the type-B carboxylesterase/lipase family.</text>
</comment>
<reference evidence="8 9" key="1">
    <citation type="journal article" date="2023" name="Sci. Data">
        <title>Genome assembly of the Korean intertidal mud-creeper Batillaria attramentaria.</title>
        <authorList>
            <person name="Patra A.K."/>
            <person name="Ho P.T."/>
            <person name="Jun S."/>
            <person name="Lee S.J."/>
            <person name="Kim Y."/>
            <person name="Won Y.J."/>
        </authorList>
    </citation>
    <scope>NUCLEOTIDE SEQUENCE [LARGE SCALE GENOMIC DNA]</scope>
    <source>
        <strain evidence="8">Wonlab-2016</strain>
    </source>
</reference>
<dbReference type="InterPro" id="IPR002018">
    <property type="entry name" value="CarbesteraseB"/>
</dbReference>
<dbReference type="PANTHER" id="PTHR43918">
    <property type="entry name" value="ACETYLCHOLINESTERASE"/>
    <property type="match status" value="1"/>
</dbReference>